<keyword evidence="1" id="KW-1133">Transmembrane helix</keyword>
<evidence type="ECO:0000313" key="3">
    <source>
        <dbReference type="Proteomes" id="UP001331761"/>
    </source>
</evidence>
<organism evidence="2 3">
    <name type="scientific">Trichostrongylus colubriformis</name>
    <name type="common">Black scour worm</name>
    <dbReference type="NCBI Taxonomy" id="6319"/>
    <lineage>
        <taxon>Eukaryota</taxon>
        <taxon>Metazoa</taxon>
        <taxon>Ecdysozoa</taxon>
        <taxon>Nematoda</taxon>
        <taxon>Chromadorea</taxon>
        <taxon>Rhabditida</taxon>
        <taxon>Rhabditina</taxon>
        <taxon>Rhabditomorpha</taxon>
        <taxon>Strongyloidea</taxon>
        <taxon>Trichostrongylidae</taxon>
        <taxon>Trichostrongylus</taxon>
    </lineage>
</organism>
<accession>A0AAN8IRZ2</accession>
<feature type="transmembrane region" description="Helical" evidence="1">
    <location>
        <begin position="20"/>
        <end position="46"/>
    </location>
</feature>
<dbReference type="Proteomes" id="UP001331761">
    <property type="component" value="Unassembled WGS sequence"/>
</dbReference>
<name>A0AAN8IRZ2_TRICO</name>
<keyword evidence="3" id="KW-1185">Reference proteome</keyword>
<comment type="caution">
    <text evidence="2">The sequence shown here is derived from an EMBL/GenBank/DDBJ whole genome shotgun (WGS) entry which is preliminary data.</text>
</comment>
<keyword evidence="1" id="KW-0812">Transmembrane</keyword>
<keyword evidence="1" id="KW-0472">Membrane</keyword>
<feature type="non-terminal residue" evidence="2">
    <location>
        <position position="91"/>
    </location>
</feature>
<reference evidence="2 3" key="1">
    <citation type="submission" date="2019-10" db="EMBL/GenBank/DDBJ databases">
        <title>Assembly and Annotation for the nematode Trichostrongylus colubriformis.</title>
        <authorList>
            <person name="Martin J."/>
        </authorList>
    </citation>
    <scope>NUCLEOTIDE SEQUENCE [LARGE SCALE GENOMIC DNA]</scope>
    <source>
        <strain evidence="2">G859</strain>
        <tissue evidence="2">Whole worm</tissue>
    </source>
</reference>
<proteinExistence type="predicted"/>
<evidence type="ECO:0000256" key="1">
    <source>
        <dbReference type="SAM" id="Phobius"/>
    </source>
</evidence>
<dbReference type="EMBL" id="WIXE01006692">
    <property type="protein sequence ID" value="KAK5981078.1"/>
    <property type="molecule type" value="Genomic_DNA"/>
</dbReference>
<protein>
    <submittedName>
        <fullName evidence="2">Uncharacterized protein</fullName>
    </submittedName>
</protein>
<dbReference type="AlphaFoldDB" id="A0AAN8IRZ2"/>
<gene>
    <name evidence="2" type="ORF">GCK32_010610</name>
</gene>
<sequence>MPTHFLIYFNSTHSQLDGTWPYYCVLTTVELIGIAVSYFAVAYMMLLQCYVGAYHFNIRVIWFFMGVEYATQLSDRTLQIFLIFNHEEDGE</sequence>
<evidence type="ECO:0000313" key="2">
    <source>
        <dbReference type="EMBL" id="KAK5981078.1"/>
    </source>
</evidence>